<dbReference type="Gene3D" id="4.10.320.10">
    <property type="entry name" value="E3-binding domain"/>
    <property type="match status" value="1"/>
</dbReference>
<evidence type="ECO:0000313" key="7">
    <source>
        <dbReference type="Proteomes" id="UP000580797"/>
    </source>
</evidence>
<dbReference type="Pfam" id="PF11774">
    <property type="entry name" value="Lsr2"/>
    <property type="match status" value="1"/>
</dbReference>
<keyword evidence="1" id="KW-0238">DNA-binding</keyword>
<sequence length="98" mass="11326">MARKVEIRLVDDLDGSQNAETVHFGLNGIHYEIDLSAANRTELKKALDKYIKVARRTRAHSAEDASEIRSWARRKGYEVNKRGRLQQELIDAYRKENA</sequence>
<dbReference type="OrthoDB" id="4113332at2"/>
<dbReference type="InterPro" id="IPR055370">
    <property type="entry name" value="Lsr2_DNA-bd"/>
</dbReference>
<evidence type="ECO:0000256" key="1">
    <source>
        <dbReference type="ARBA" id="ARBA00023125"/>
    </source>
</evidence>
<accession>A0A1L2ZPG9</accession>
<dbReference type="STRING" id="556325.BHE16_07680"/>
<proteinExistence type="predicted"/>
<protein>
    <recommendedName>
        <fullName evidence="8">Lsr2 family protein</fullName>
    </recommendedName>
</protein>
<dbReference type="InterPro" id="IPR042261">
    <property type="entry name" value="Lsr2-like_dimerization"/>
</dbReference>
<dbReference type="Proteomes" id="UP000183530">
    <property type="component" value="Chromosome"/>
</dbReference>
<dbReference type="Gene3D" id="3.30.60.230">
    <property type="entry name" value="Lsr2, dimerization domain"/>
    <property type="match status" value="1"/>
</dbReference>
<evidence type="ECO:0008006" key="8">
    <source>
        <dbReference type="Google" id="ProtNLM"/>
    </source>
</evidence>
<dbReference type="Proteomes" id="UP000580797">
    <property type="component" value="Unassembled WGS sequence"/>
</dbReference>
<dbReference type="RefSeq" id="WP_071894388.1">
    <property type="nucleotide sequence ID" value="NZ_BAAARH010000001.1"/>
</dbReference>
<dbReference type="InterPro" id="IPR036625">
    <property type="entry name" value="E3-bd_dom_sf"/>
</dbReference>
<dbReference type="Pfam" id="PF23359">
    <property type="entry name" value="Lsr2_DNA-bd"/>
    <property type="match status" value="1"/>
</dbReference>
<dbReference type="GO" id="GO:0003677">
    <property type="term" value="F:DNA binding"/>
    <property type="evidence" value="ECO:0007669"/>
    <property type="project" value="UniProtKB-KW"/>
</dbReference>
<dbReference type="KEGG" id="nae:BHE16_07680"/>
<feature type="domain" description="Lsr2 DNA-binding" evidence="3">
    <location>
        <begin position="61"/>
        <end position="95"/>
    </location>
</feature>
<reference evidence="4 6" key="1">
    <citation type="submission" date="2016-11" db="EMBL/GenBank/DDBJ databases">
        <title>Genome sequencing of Zhihengliuella aestuarii B18 antagonistic to Plasmodiophora brassicae.</title>
        <authorList>
            <person name="Luo Y."/>
        </authorList>
    </citation>
    <scope>NUCLEOTIDE SEQUENCE [LARGE SCALE GENOMIC DNA]</scope>
    <source>
        <strain evidence="4 6">B18</strain>
    </source>
</reference>
<organism evidence="4 6">
    <name type="scientific">Neomicrococcus aestuarii</name>
    <dbReference type="NCBI Taxonomy" id="556325"/>
    <lineage>
        <taxon>Bacteria</taxon>
        <taxon>Bacillati</taxon>
        <taxon>Actinomycetota</taxon>
        <taxon>Actinomycetes</taxon>
        <taxon>Micrococcales</taxon>
        <taxon>Micrococcaceae</taxon>
        <taxon>Neomicrococcus</taxon>
    </lineage>
</organism>
<dbReference type="GO" id="GO:0016746">
    <property type="term" value="F:acyltransferase activity"/>
    <property type="evidence" value="ECO:0007669"/>
    <property type="project" value="InterPro"/>
</dbReference>
<reference evidence="5 7" key="2">
    <citation type="submission" date="2020-08" db="EMBL/GenBank/DDBJ databases">
        <title>Sequencing the genomes of 1000 actinobacteria strains.</title>
        <authorList>
            <person name="Klenk H.-P."/>
        </authorList>
    </citation>
    <scope>NUCLEOTIDE SEQUENCE [LARGE SCALE GENOMIC DNA]</scope>
    <source>
        <strain evidence="5 7">DSM 105783</strain>
    </source>
</reference>
<dbReference type="InterPro" id="IPR024412">
    <property type="entry name" value="Lsr2_dim_dom"/>
</dbReference>
<evidence type="ECO:0000313" key="6">
    <source>
        <dbReference type="Proteomes" id="UP000183530"/>
    </source>
</evidence>
<name>A0A1L2ZPG9_9MICC</name>
<gene>
    <name evidence="4" type="ORF">BHE16_07680</name>
    <name evidence="5" type="ORF">HD598_001380</name>
</gene>
<evidence type="ECO:0000313" key="5">
    <source>
        <dbReference type="EMBL" id="MBB5512693.1"/>
    </source>
</evidence>
<dbReference type="EMBL" id="JACHDR010000001">
    <property type="protein sequence ID" value="MBB5512693.1"/>
    <property type="molecule type" value="Genomic_DNA"/>
</dbReference>
<evidence type="ECO:0000259" key="2">
    <source>
        <dbReference type="Pfam" id="PF11774"/>
    </source>
</evidence>
<dbReference type="AlphaFoldDB" id="A0A1L2ZPG9"/>
<keyword evidence="6" id="KW-1185">Reference proteome</keyword>
<evidence type="ECO:0000313" key="4">
    <source>
        <dbReference type="EMBL" id="APF40911.1"/>
    </source>
</evidence>
<feature type="domain" description="Lsr2 dimerization" evidence="2">
    <location>
        <begin position="1"/>
        <end position="57"/>
    </location>
</feature>
<evidence type="ECO:0000259" key="3">
    <source>
        <dbReference type="Pfam" id="PF23359"/>
    </source>
</evidence>
<dbReference type="EMBL" id="CP018135">
    <property type="protein sequence ID" value="APF40911.1"/>
    <property type="molecule type" value="Genomic_DNA"/>
</dbReference>